<dbReference type="EMBL" id="JADXDR010000093">
    <property type="protein sequence ID" value="KAI7839840.1"/>
    <property type="molecule type" value="Genomic_DNA"/>
</dbReference>
<feature type="transmembrane region" description="Helical" evidence="1">
    <location>
        <begin position="92"/>
        <end position="111"/>
    </location>
</feature>
<feature type="transmembrane region" description="Helical" evidence="1">
    <location>
        <begin position="152"/>
        <end position="174"/>
    </location>
</feature>
<comment type="caution">
    <text evidence="2">The sequence shown here is derived from an EMBL/GenBank/DDBJ whole genome shotgun (WGS) entry which is preliminary data.</text>
</comment>
<dbReference type="Proteomes" id="UP001205105">
    <property type="component" value="Unassembled WGS sequence"/>
</dbReference>
<protein>
    <recommendedName>
        <fullName evidence="4">Protein ZIP4 homolog</fullName>
    </recommendedName>
</protein>
<evidence type="ECO:0008006" key="4">
    <source>
        <dbReference type="Google" id="ProtNLM"/>
    </source>
</evidence>
<dbReference type="InterPro" id="IPR036259">
    <property type="entry name" value="MFS_trans_sf"/>
</dbReference>
<dbReference type="PANTHER" id="PTHR40375">
    <property type="entry name" value="SPORULATION-SPECIFIC PROTEIN 22"/>
    <property type="match status" value="1"/>
</dbReference>
<name>A0AAD5H4E7_9CHLO</name>
<feature type="transmembrane region" description="Helical" evidence="1">
    <location>
        <begin position="123"/>
        <end position="146"/>
    </location>
</feature>
<keyword evidence="1" id="KW-0472">Membrane</keyword>
<proteinExistence type="predicted"/>
<dbReference type="Gene3D" id="1.20.1250.20">
    <property type="entry name" value="MFS general substrate transporter like domains"/>
    <property type="match status" value="2"/>
</dbReference>
<keyword evidence="3" id="KW-1185">Reference proteome</keyword>
<dbReference type="InterPro" id="IPR039057">
    <property type="entry name" value="Spo22/ZIP4"/>
</dbReference>
<feature type="transmembrane region" description="Helical" evidence="1">
    <location>
        <begin position="56"/>
        <end position="80"/>
    </location>
</feature>
<evidence type="ECO:0000313" key="2">
    <source>
        <dbReference type="EMBL" id="KAI7839840.1"/>
    </source>
</evidence>
<dbReference type="GO" id="GO:0090173">
    <property type="term" value="P:regulation of synaptonemal complex assembly"/>
    <property type="evidence" value="ECO:0007669"/>
    <property type="project" value="InterPro"/>
</dbReference>
<evidence type="ECO:0000313" key="3">
    <source>
        <dbReference type="Proteomes" id="UP001205105"/>
    </source>
</evidence>
<keyword evidence="1" id="KW-0812">Transmembrane</keyword>
<dbReference type="SUPFAM" id="SSF103473">
    <property type="entry name" value="MFS general substrate transporter"/>
    <property type="match status" value="2"/>
</dbReference>
<reference evidence="2" key="1">
    <citation type="submission" date="2020-11" db="EMBL/GenBank/DDBJ databases">
        <title>Chlorella ohadii genome sequencing and assembly.</title>
        <authorList>
            <person name="Murik O."/>
            <person name="Treves H."/>
            <person name="Kedem I."/>
            <person name="Shotland Y."/>
            <person name="Kaplan A."/>
        </authorList>
    </citation>
    <scope>NUCLEOTIDE SEQUENCE</scope>
    <source>
        <strain evidence="2">1</strain>
    </source>
</reference>
<gene>
    <name evidence="2" type="ORF">COHA_006425</name>
</gene>
<keyword evidence="1" id="KW-1133">Transmembrane helix</keyword>
<accession>A0AAD5H4E7</accession>
<feature type="transmembrane region" description="Helical" evidence="1">
    <location>
        <begin position="186"/>
        <end position="203"/>
    </location>
</feature>
<sequence>MLPAVYSFIGASWSATPTQLGYITLCRALVQALSSPVGGIAGHLLHRGRVIGAGCLLWAACTATFAACGSLAAGAAVWAVNGLGLALVLPNTQGIAGSVPWSALAFLTLYFQLLGMSDSQASALVALFLLGTAVGGLIGGCVGDAAAQRWPLRGRIAVTQFSVSIGIPFACLVFKGLPRNGSPGTVTLYAAVLLAFALLKAWPAPACNNPIFAEIVPPAQRNLVYAFDRCFEGAVAACAAPLVGTLAERVFGFSGSGTVTRDRPTDLANAAALGNALLCFLLVPWTITLVLYTGLHWTYPADRAAALQAQQPVLRERSLPLEEPGVVIDPALAAELGPAAGQEQLHQLRGACAAALATVGPAPAAAQQKALWSAAAGLWNASIDLGSAEGLAAAADSAAAAHTRVVATLRQAACDLCAPLAPGSLLPPYQANLVRFHFKAGQAWAELEELEAAEAALSRAAEAAAALAPLCFERRGRGPAHQDAATLCFQIQLERLGVALRLGQEMLVGGLLGQVCTFAADERLPATESLAFRLALIRALRGHGQALAEAGTPAAAVPLLSAAYEALTQMDLGADEAEGLGSVAAEAQAMGAQVLTLLAWCYVESGEGDQALSCLQALQQVVEGPAADHYSHCFLTLRALLQLGRSGEAEAQLMSLVSHEEASAEACLAGLKAALAAPGGAQLARSALSVVLERFAEEPAVAVELVRAALAQAAAAASASAGGADGAAPMADDNSGSTGMADAEAAEAVALDVAADDRLIESLGEEPALRRQLAGLLYNHALLSLHSGRGGGAGLAFFSAALQLLGDGDSEGEGPHPADCRRAQALCAMAAGQYDRALEFLDAADAALPGALPTAMLRLSVHLAAGSSEGAAAAVADLASCPGAGADPLRVACCECLDVGQEGAACQALELLLLRCTEARVAAAEGGASDDSPAEGLSAPGYEATIFQNLIKLVLPAQPAAEEAEPAGALAPNSSQAHAARSSELARLFDALVSRMRAVGADAFFVQQDGRHAQLEWLALHAWNAGQAAGAAGELQQAAVLMAVCGELYAAMPAPSQAALHKRKLAFLMAAASACEVHEAAAVPDAAQQPPAEGGARPAASGALNLARSYLAQSRAAGAALAAAQAMEGQQAGADPKSDVFAALLDFRLACLSQDTAAQLESLERCKALPAFGAEHFAMAAAVARGCSSGTDASTAGRPGGMEVCRAAEAARLQRLTQQAPMDYGAVAATLRVLLELSPSDADRLQLLGEAAGLLGAAPLGAYPAQELRWLVTTSWNRGAVHARFGRAAEAGAYQRWAAAALQHDPGLAAQYQELMASELARTGQMGEAAAGAEALAL</sequence>
<feature type="transmembrane region" description="Helical" evidence="1">
    <location>
        <begin position="20"/>
        <end position="44"/>
    </location>
</feature>
<organism evidence="2 3">
    <name type="scientific">Chlorella ohadii</name>
    <dbReference type="NCBI Taxonomy" id="2649997"/>
    <lineage>
        <taxon>Eukaryota</taxon>
        <taxon>Viridiplantae</taxon>
        <taxon>Chlorophyta</taxon>
        <taxon>core chlorophytes</taxon>
        <taxon>Trebouxiophyceae</taxon>
        <taxon>Chlorellales</taxon>
        <taxon>Chlorellaceae</taxon>
        <taxon>Chlorella clade</taxon>
        <taxon>Chlorella</taxon>
    </lineage>
</organism>
<dbReference type="PANTHER" id="PTHR40375:SF2">
    <property type="entry name" value="SPORULATION-SPECIFIC PROTEIN 22"/>
    <property type="match status" value="1"/>
</dbReference>
<evidence type="ECO:0000256" key="1">
    <source>
        <dbReference type="SAM" id="Phobius"/>
    </source>
</evidence>